<evidence type="ECO:0000256" key="2">
    <source>
        <dbReference type="ARBA" id="ARBA00023015"/>
    </source>
</evidence>
<dbReference type="GO" id="GO:0006351">
    <property type="term" value="P:DNA-templated transcription"/>
    <property type="evidence" value="ECO:0007669"/>
    <property type="project" value="TreeGrafter"/>
</dbReference>
<dbReference type="SUPFAM" id="SSF46785">
    <property type="entry name" value="Winged helix' DNA-binding domain"/>
    <property type="match status" value="1"/>
</dbReference>
<dbReference type="OrthoDB" id="9812435at2"/>
<keyword evidence="4" id="KW-0804">Transcription</keyword>
<dbReference type="STRING" id="1120923.SAMN02746095_01040"/>
<dbReference type="GO" id="GO:0043565">
    <property type="term" value="F:sequence-specific DNA binding"/>
    <property type="evidence" value="ECO:0007669"/>
    <property type="project" value="TreeGrafter"/>
</dbReference>
<name>A0A0D6PEL8_9PROT</name>
<dbReference type="Proteomes" id="UP000032668">
    <property type="component" value="Unassembled WGS sequence"/>
</dbReference>
<accession>A0A0D6PEL8</accession>
<dbReference type="PROSITE" id="PS50931">
    <property type="entry name" value="HTH_LYSR"/>
    <property type="match status" value="1"/>
</dbReference>
<dbReference type="PANTHER" id="PTHR30537">
    <property type="entry name" value="HTH-TYPE TRANSCRIPTIONAL REGULATOR"/>
    <property type="match status" value="1"/>
</dbReference>
<organism evidence="6 7">
    <name type="scientific">Acidocella aminolytica 101 = DSM 11237</name>
    <dbReference type="NCBI Taxonomy" id="1120923"/>
    <lineage>
        <taxon>Bacteria</taxon>
        <taxon>Pseudomonadati</taxon>
        <taxon>Pseudomonadota</taxon>
        <taxon>Alphaproteobacteria</taxon>
        <taxon>Acetobacterales</taxon>
        <taxon>Acidocellaceae</taxon>
        <taxon>Acidocella</taxon>
    </lineage>
</organism>
<keyword evidence="2" id="KW-0805">Transcription regulation</keyword>
<dbReference type="EMBL" id="BANC01000036">
    <property type="protein sequence ID" value="GAN80107.1"/>
    <property type="molecule type" value="Genomic_DNA"/>
</dbReference>
<dbReference type="FunFam" id="1.10.10.10:FF:000001">
    <property type="entry name" value="LysR family transcriptional regulator"/>
    <property type="match status" value="1"/>
</dbReference>
<reference evidence="6 7" key="1">
    <citation type="submission" date="2012-11" db="EMBL/GenBank/DDBJ databases">
        <title>Whole genome sequence of Acidocella aminolytica 101 = DSM 11237.</title>
        <authorList>
            <person name="Azuma Y."/>
            <person name="Higashiura N."/>
            <person name="Hirakawa H."/>
            <person name="Matsushita K."/>
        </authorList>
    </citation>
    <scope>NUCLEOTIDE SEQUENCE [LARGE SCALE GENOMIC DNA]</scope>
    <source>
        <strain evidence="7">101 / DSM 11237</strain>
    </source>
</reference>
<evidence type="ECO:0000256" key="1">
    <source>
        <dbReference type="ARBA" id="ARBA00009437"/>
    </source>
</evidence>
<feature type="domain" description="HTH lysR-type" evidence="5">
    <location>
        <begin position="1"/>
        <end position="61"/>
    </location>
</feature>
<proteinExistence type="inferred from homology"/>
<dbReference type="InterPro" id="IPR036390">
    <property type="entry name" value="WH_DNA-bd_sf"/>
</dbReference>
<dbReference type="InterPro" id="IPR058163">
    <property type="entry name" value="LysR-type_TF_proteobact-type"/>
</dbReference>
<comment type="similarity">
    <text evidence="1">Belongs to the LysR transcriptional regulatory family.</text>
</comment>
<evidence type="ECO:0000259" key="5">
    <source>
        <dbReference type="PROSITE" id="PS50931"/>
    </source>
</evidence>
<dbReference type="Gene3D" id="3.40.190.290">
    <property type="match status" value="1"/>
</dbReference>
<dbReference type="GO" id="GO:0003700">
    <property type="term" value="F:DNA-binding transcription factor activity"/>
    <property type="evidence" value="ECO:0007669"/>
    <property type="project" value="InterPro"/>
</dbReference>
<evidence type="ECO:0000313" key="6">
    <source>
        <dbReference type="EMBL" id="GAN80107.1"/>
    </source>
</evidence>
<dbReference type="PANTHER" id="PTHR30537:SF1">
    <property type="entry name" value="HTH-TYPE TRANSCRIPTIONAL REGULATOR PGRR"/>
    <property type="match status" value="1"/>
</dbReference>
<dbReference type="RefSeq" id="WP_048878531.1">
    <property type="nucleotide sequence ID" value="NZ_BANC01000036.1"/>
</dbReference>
<dbReference type="Pfam" id="PF00126">
    <property type="entry name" value="HTH_1"/>
    <property type="match status" value="1"/>
</dbReference>
<dbReference type="PRINTS" id="PR00039">
    <property type="entry name" value="HTHLYSR"/>
</dbReference>
<dbReference type="AlphaFoldDB" id="A0A0D6PEL8"/>
<evidence type="ECO:0000256" key="4">
    <source>
        <dbReference type="ARBA" id="ARBA00023163"/>
    </source>
</evidence>
<evidence type="ECO:0000256" key="3">
    <source>
        <dbReference type="ARBA" id="ARBA00023125"/>
    </source>
</evidence>
<dbReference type="SUPFAM" id="SSF53850">
    <property type="entry name" value="Periplasmic binding protein-like II"/>
    <property type="match status" value="1"/>
</dbReference>
<evidence type="ECO:0000313" key="7">
    <source>
        <dbReference type="Proteomes" id="UP000032668"/>
    </source>
</evidence>
<sequence>MTDGNYSDLRALRCIIDKGSFVAAARELRVSRSALSETIRRLEQRVGTQLLNRTTRSVSPTPAGARLSSRFSEASAEIEAAIAEAGAASGEAAGPVSVHTQRLGYELFLRPFLSGFAQRFPKITVEVQIDDAAIDIASGGFDVAIRLGELIEQDVVAFPLQSELRQIAVAAPAYLAQHGIPQHPRDLRDHLCICFRWPGHAALYSWEFYERGAWFSVPVSGPLIINDQRATIDAAAAGAGIAFWVESEVQPYLNDGRLVALLTDYSASFPGFMLYYLPQRHRSAAAAAFISALREVAKQS</sequence>
<keyword evidence="7" id="KW-1185">Reference proteome</keyword>
<gene>
    <name evidence="6" type="ORF">Aam_036_029</name>
</gene>
<protein>
    <submittedName>
        <fullName evidence="6">Transcriptional regulator LysR</fullName>
    </submittedName>
</protein>
<dbReference type="InterPro" id="IPR005119">
    <property type="entry name" value="LysR_subst-bd"/>
</dbReference>
<dbReference type="InterPro" id="IPR036388">
    <property type="entry name" value="WH-like_DNA-bd_sf"/>
</dbReference>
<dbReference type="InterPro" id="IPR000847">
    <property type="entry name" value="LysR_HTH_N"/>
</dbReference>
<dbReference type="Gene3D" id="1.10.10.10">
    <property type="entry name" value="Winged helix-like DNA-binding domain superfamily/Winged helix DNA-binding domain"/>
    <property type="match status" value="1"/>
</dbReference>
<dbReference type="Pfam" id="PF03466">
    <property type="entry name" value="LysR_substrate"/>
    <property type="match status" value="1"/>
</dbReference>
<keyword evidence="3" id="KW-0238">DNA-binding</keyword>
<comment type="caution">
    <text evidence="6">The sequence shown here is derived from an EMBL/GenBank/DDBJ whole genome shotgun (WGS) entry which is preliminary data.</text>
</comment>